<proteinExistence type="predicted"/>
<dbReference type="PANTHER" id="PTHR42794">
    <property type="entry name" value="HEMIN IMPORT ATP-BINDING PROTEIN HMUV"/>
    <property type="match status" value="1"/>
</dbReference>
<keyword evidence="2" id="KW-0547">Nucleotide-binding</keyword>
<dbReference type="RefSeq" id="WP_119192614.1">
    <property type="nucleotide sequence ID" value="NZ_JAPWIO010000017.1"/>
</dbReference>
<keyword evidence="1" id="KW-0813">Transport</keyword>
<sequence length="260" mass="27413">MSTLSAHGVSARLGGRRILHGVDLTVAPGRVTALVGPNGSGKTTLLRTCYRALPVSAGMVSVDGADVSSLRRRTLARAVGASTQEPVSLGGITVRESVRLGRTVTRGLLEPFGADDSAVVEDVLARVGLTELAERDVVALSGGEKQRVSIARTLAQRPEVLLLDEPTNHLDLHQQLSVLLLLRELAADGLAVLLTIHDLRMATEYCDVIAVLHRGHLVATGAPEEVLDAAVLREVFGVRGEVRAGPDGRRTLDVAGLADE</sequence>
<dbReference type="GO" id="GO:0016887">
    <property type="term" value="F:ATP hydrolysis activity"/>
    <property type="evidence" value="ECO:0007669"/>
    <property type="project" value="InterPro"/>
</dbReference>
<evidence type="ECO:0000313" key="5">
    <source>
        <dbReference type="EMBL" id="RBA36199.1"/>
    </source>
</evidence>
<evidence type="ECO:0000259" key="4">
    <source>
        <dbReference type="PROSITE" id="PS50893"/>
    </source>
</evidence>
<dbReference type="InterPro" id="IPR027417">
    <property type="entry name" value="P-loop_NTPase"/>
</dbReference>
<dbReference type="AlphaFoldDB" id="A0A365P9W8"/>
<evidence type="ECO:0000313" key="6">
    <source>
        <dbReference type="Proteomes" id="UP000252187"/>
    </source>
</evidence>
<dbReference type="EMBL" id="QNTT01000021">
    <property type="protein sequence ID" value="RBA36199.1"/>
    <property type="molecule type" value="Genomic_DNA"/>
</dbReference>
<feature type="domain" description="ABC transporter" evidence="4">
    <location>
        <begin position="4"/>
        <end position="239"/>
    </location>
</feature>
<dbReference type="PROSITE" id="PS00211">
    <property type="entry name" value="ABC_TRANSPORTER_1"/>
    <property type="match status" value="1"/>
</dbReference>
<dbReference type="InterPro" id="IPR003593">
    <property type="entry name" value="AAA+_ATPase"/>
</dbReference>
<evidence type="ECO:0000256" key="3">
    <source>
        <dbReference type="ARBA" id="ARBA00022840"/>
    </source>
</evidence>
<name>A0A365P9W8_9ACTN</name>
<organism evidence="5 6">
    <name type="scientific">Dietzia maris</name>
    <dbReference type="NCBI Taxonomy" id="37915"/>
    <lineage>
        <taxon>Bacteria</taxon>
        <taxon>Bacillati</taxon>
        <taxon>Actinomycetota</taxon>
        <taxon>Actinomycetes</taxon>
        <taxon>Mycobacteriales</taxon>
        <taxon>Dietziaceae</taxon>
        <taxon>Dietzia</taxon>
    </lineage>
</organism>
<dbReference type="CDD" id="cd03214">
    <property type="entry name" value="ABC_Iron-Siderophores_B12_Hemin"/>
    <property type="match status" value="1"/>
</dbReference>
<dbReference type="InterPro" id="IPR017871">
    <property type="entry name" value="ABC_transporter-like_CS"/>
</dbReference>
<dbReference type="GO" id="GO:0005524">
    <property type="term" value="F:ATP binding"/>
    <property type="evidence" value="ECO:0007669"/>
    <property type="project" value="UniProtKB-KW"/>
</dbReference>
<dbReference type="Proteomes" id="UP000252187">
    <property type="component" value="Unassembled WGS sequence"/>
</dbReference>
<evidence type="ECO:0000256" key="2">
    <source>
        <dbReference type="ARBA" id="ARBA00022741"/>
    </source>
</evidence>
<keyword evidence="3" id="KW-0067">ATP-binding</keyword>
<protein>
    <submittedName>
        <fullName evidence="5">Histidinol phosphatase</fullName>
    </submittedName>
</protein>
<dbReference type="PROSITE" id="PS50893">
    <property type="entry name" value="ABC_TRANSPORTER_2"/>
    <property type="match status" value="1"/>
</dbReference>
<dbReference type="SMART" id="SM00382">
    <property type="entry name" value="AAA"/>
    <property type="match status" value="1"/>
</dbReference>
<accession>A0A365P9W8</accession>
<evidence type="ECO:0000256" key="1">
    <source>
        <dbReference type="ARBA" id="ARBA00022448"/>
    </source>
</evidence>
<comment type="caution">
    <text evidence="5">The sequence shown here is derived from an EMBL/GenBank/DDBJ whole genome shotgun (WGS) entry which is preliminary data.</text>
</comment>
<reference evidence="5 6" key="1">
    <citation type="submission" date="2018-06" db="EMBL/GenBank/DDBJ databases">
        <title>Whole genome sequencing of four bacterial strains from South Shetland trench revealing bio-synthetic gene clusters.</title>
        <authorList>
            <person name="Abdel-Mageed W.M."/>
            <person name="Lehri B."/>
            <person name="Jarmusch S.A."/>
            <person name="Miranda K."/>
            <person name="Goodfellow M."/>
            <person name="Jaspars M."/>
            <person name="Karlyshev A.V."/>
        </authorList>
    </citation>
    <scope>NUCLEOTIDE SEQUENCE [LARGE SCALE GENOMIC DNA]</scope>
    <source>
        <strain evidence="5 6">SST1</strain>
    </source>
</reference>
<dbReference type="SUPFAM" id="SSF52540">
    <property type="entry name" value="P-loop containing nucleoside triphosphate hydrolases"/>
    <property type="match status" value="1"/>
</dbReference>
<dbReference type="PANTHER" id="PTHR42794:SF2">
    <property type="entry name" value="ABC TRANSPORTER ATP-BINDING PROTEIN"/>
    <property type="match status" value="1"/>
</dbReference>
<gene>
    <name evidence="5" type="ORF">DQ226_09500</name>
</gene>
<dbReference type="FunFam" id="3.40.50.300:FF:000134">
    <property type="entry name" value="Iron-enterobactin ABC transporter ATP-binding protein"/>
    <property type="match status" value="1"/>
</dbReference>
<dbReference type="Pfam" id="PF00005">
    <property type="entry name" value="ABC_tran"/>
    <property type="match status" value="1"/>
</dbReference>
<dbReference type="InterPro" id="IPR003439">
    <property type="entry name" value="ABC_transporter-like_ATP-bd"/>
</dbReference>
<dbReference type="Gene3D" id="3.40.50.300">
    <property type="entry name" value="P-loop containing nucleotide triphosphate hydrolases"/>
    <property type="match status" value="1"/>
</dbReference>